<comment type="caution">
    <text evidence="1">The sequence shown here is derived from an EMBL/GenBank/DDBJ whole genome shotgun (WGS) entry which is preliminary data.</text>
</comment>
<protein>
    <submittedName>
        <fullName evidence="1">Uncharacterized protein</fullName>
    </submittedName>
</protein>
<keyword evidence="2" id="KW-1185">Reference proteome</keyword>
<accession>A0ACC0W458</accession>
<proteinExistence type="predicted"/>
<organism evidence="1 2">
    <name type="scientific">Peronosclerospora sorghi</name>
    <dbReference type="NCBI Taxonomy" id="230839"/>
    <lineage>
        <taxon>Eukaryota</taxon>
        <taxon>Sar</taxon>
        <taxon>Stramenopiles</taxon>
        <taxon>Oomycota</taxon>
        <taxon>Peronosporomycetes</taxon>
        <taxon>Peronosporales</taxon>
        <taxon>Peronosporaceae</taxon>
        <taxon>Peronosclerospora</taxon>
    </lineage>
</organism>
<sequence>MDLGTGSHDVAKEVGNNSCGRIGGAEPQTKAIIVANLVSDLFESCFIRNGNHVTAAIDAVRPAMQDSEQPTCVNKWLEECLIWCICVLALDQFVDYSVDESISSVREVCAQVFGILLGSLFSRETRIEYLQVVRTLFSRSTWQACDGGLLGLKYLIRAHSNDGEALVPLVFNDTATAFSRSCFEEDVLVLVADMLKEFAAYLDRVDSATVIKTAFLLWRSLKLHDGAGLIKASIVQALSAWYKCVYSSVPVATLLPNDKVVKAAIWQHLSYTASVDHVVETFAVHQWRQPPLKTISTSPFYSDQLRSLQRIVQMETQIIEIFFAAGIG</sequence>
<evidence type="ECO:0000313" key="2">
    <source>
        <dbReference type="Proteomes" id="UP001163321"/>
    </source>
</evidence>
<name>A0ACC0W458_9STRA</name>
<dbReference type="Proteomes" id="UP001163321">
    <property type="component" value="Chromosome 4"/>
</dbReference>
<gene>
    <name evidence="1" type="ORF">PsorP6_006647</name>
</gene>
<reference evidence="1 2" key="1">
    <citation type="journal article" date="2022" name="bioRxiv">
        <title>The genome of the oomycete Peronosclerospora sorghi, a cosmopolitan pathogen of maize and sorghum, is inflated with dispersed pseudogenes.</title>
        <authorList>
            <person name="Fletcher K."/>
            <person name="Martin F."/>
            <person name="Isakeit T."/>
            <person name="Cavanaugh K."/>
            <person name="Magill C."/>
            <person name="Michelmore R."/>
        </authorList>
    </citation>
    <scope>NUCLEOTIDE SEQUENCE [LARGE SCALE GENOMIC DNA]</scope>
    <source>
        <strain evidence="1">P6</strain>
    </source>
</reference>
<dbReference type="EMBL" id="CM047583">
    <property type="protein sequence ID" value="KAI9913425.1"/>
    <property type="molecule type" value="Genomic_DNA"/>
</dbReference>
<evidence type="ECO:0000313" key="1">
    <source>
        <dbReference type="EMBL" id="KAI9913425.1"/>
    </source>
</evidence>